<protein>
    <recommendedName>
        <fullName evidence="3">Right handed beta helix domain-containing protein</fullName>
    </recommendedName>
</protein>
<organism evidence="1 2">
    <name type="scientific">Sinorhizobium sojae CCBAU 05684</name>
    <dbReference type="NCBI Taxonomy" id="716928"/>
    <lineage>
        <taxon>Bacteria</taxon>
        <taxon>Pseudomonadati</taxon>
        <taxon>Pseudomonadota</taxon>
        <taxon>Alphaproteobacteria</taxon>
        <taxon>Hyphomicrobiales</taxon>
        <taxon>Rhizobiaceae</taxon>
        <taxon>Sinorhizobium/Ensifer group</taxon>
        <taxon>Sinorhizobium</taxon>
    </lineage>
</organism>
<dbReference type="AlphaFoldDB" id="A0A249PJL5"/>
<evidence type="ECO:0000313" key="1">
    <source>
        <dbReference type="EMBL" id="ASY65932.1"/>
    </source>
</evidence>
<name>A0A249PJL5_9HYPH</name>
<gene>
    <name evidence="1" type="ORF">SJ05684_b49500</name>
</gene>
<dbReference type="SMART" id="SM00710">
    <property type="entry name" value="PbH1"/>
    <property type="match status" value="4"/>
</dbReference>
<accession>A0A249PJL5</accession>
<dbReference type="EMBL" id="CP023068">
    <property type="protein sequence ID" value="ASY65932.1"/>
    <property type="molecule type" value="Genomic_DNA"/>
</dbReference>
<dbReference type="Proteomes" id="UP000217211">
    <property type="component" value="Plasmid pSJ05684b"/>
</dbReference>
<dbReference type="KEGG" id="esj:SJ05684_b49500"/>
<keyword evidence="1" id="KW-0614">Plasmid</keyword>
<geneLocation type="plasmid" evidence="2">
    <name>psj05684b</name>
</geneLocation>
<reference evidence="1 2" key="1">
    <citation type="submission" date="2017-08" db="EMBL/GenBank/DDBJ databases">
        <title>Multipartite genome sequences of Sinorhizobium species nodulating soybeans.</title>
        <authorList>
            <person name="Tian C.F."/>
        </authorList>
    </citation>
    <scope>NUCLEOTIDE SEQUENCE [LARGE SCALE GENOMIC DNA]</scope>
    <source>
        <strain evidence="1 2">CCBAU 05684</strain>
        <plasmid evidence="2">psj05684b</plasmid>
    </source>
</reference>
<evidence type="ECO:0008006" key="3">
    <source>
        <dbReference type="Google" id="ProtNLM"/>
    </source>
</evidence>
<dbReference type="SUPFAM" id="SSF51126">
    <property type="entry name" value="Pectin lyase-like"/>
    <property type="match status" value="1"/>
</dbReference>
<keyword evidence="2" id="KW-1185">Reference proteome</keyword>
<sequence>MIENLEVNGNIVIEASNVTLKNIKLNSDTPWHAIYVTEGATGFTLMDSEIDGGGTTVNGVLGDGTFLRNNIHNVDNGINVTGASLIQDNYIHSLQGGPDAHYDGIEINGGSDIQILHNTVVNDHAQTSAIMLDNYFSGLSNIKVDGNYLVGGGYTVYLDDRFGGGTVDDASISITNNQIGGGYAGDFALYGNTPVMSGNVDVTIGKSIHLD</sequence>
<dbReference type="InterPro" id="IPR011050">
    <property type="entry name" value="Pectin_lyase_fold/virulence"/>
</dbReference>
<evidence type="ECO:0000313" key="2">
    <source>
        <dbReference type="Proteomes" id="UP000217211"/>
    </source>
</evidence>
<dbReference type="eggNOG" id="COG3420">
    <property type="taxonomic scope" value="Bacteria"/>
</dbReference>
<proteinExistence type="predicted"/>
<dbReference type="InterPro" id="IPR006626">
    <property type="entry name" value="PbH1"/>
</dbReference>